<protein>
    <submittedName>
        <fullName evidence="1">Uncharacterized protein</fullName>
    </submittedName>
</protein>
<dbReference type="EMBL" id="QBIY01011386">
    <property type="protein sequence ID" value="RXN32334.1"/>
    <property type="molecule type" value="Genomic_DNA"/>
</dbReference>
<name>A0A498NKV3_LABRO</name>
<evidence type="ECO:0000313" key="1">
    <source>
        <dbReference type="EMBL" id="RXN32334.1"/>
    </source>
</evidence>
<evidence type="ECO:0000313" key="2">
    <source>
        <dbReference type="Proteomes" id="UP000290572"/>
    </source>
</evidence>
<dbReference type="Proteomes" id="UP000290572">
    <property type="component" value="Unassembled WGS sequence"/>
</dbReference>
<gene>
    <name evidence="1" type="ORF">ROHU_004669</name>
</gene>
<dbReference type="STRING" id="84645.A0A498NKV3"/>
<proteinExistence type="predicted"/>
<comment type="caution">
    <text evidence="1">The sequence shown here is derived from an EMBL/GenBank/DDBJ whole genome shotgun (WGS) entry which is preliminary data.</text>
</comment>
<organism evidence="1 2">
    <name type="scientific">Labeo rohita</name>
    <name type="common">Indian major carp</name>
    <name type="synonym">Cyprinus rohita</name>
    <dbReference type="NCBI Taxonomy" id="84645"/>
    <lineage>
        <taxon>Eukaryota</taxon>
        <taxon>Metazoa</taxon>
        <taxon>Chordata</taxon>
        <taxon>Craniata</taxon>
        <taxon>Vertebrata</taxon>
        <taxon>Euteleostomi</taxon>
        <taxon>Actinopterygii</taxon>
        <taxon>Neopterygii</taxon>
        <taxon>Teleostei</taxon>
        <taxon>Ostariophysi</taxon>
        <taxon>Cypriniformes</taxon>
        <taxon>Cyprinidae</taxon>
        <taxon>Labeoninae</taxon>
        <taxon>Labeonini</taxon>
        <taxon>Labeo</taxon>
    </lineage>
</organism>
<dbReference type="AlphaFoldDB" id="A0A498NKV3"/>
<accession>A0A498NKV3</accession>
<keyword evidence="2" id="KW-1185">Reference proteome</keyword>
<sequence length="124" mass="14440">MKFRNLTKPAIQIHGQVEDGPERTGSVITKGHLKLHLIPGHQRPKFTPRAVATQYFCRDILRNKGTMNDIKGRWSTLEKDEKHKYCQEAAALRAQEAQDLTPEMRDLRIKMHLKKLKLEVWKEA</sequence>
<reference evidence="1 2" key="1">
    <citation type="submission" date="2018-03" db="EMBL/GenBank/DDBJ databases">
        <title>Draft genome sequence of Rohu Carp (Labeo rohita).</title>
        <authorList>
            <person name="Das P."/>
            <person name="Kushwaha B."/>
            <person name="Joshi C.G."/>
            <person name="Kumar D."/>
            <person name="Nagpure N.S."/>
            <person name="Sahoo L."/>
            <person name="Das S.P."/>
            <person name="Bit A."/>
            <person name="Patnaik S."/>
            <person name="Meher P.K."/>
            <person name="Jayasankar P."/>
            <person name="Koringa P.G."/>
            <person name="Patel N.V."/>
            <person name="Hinsu A.T."/>
            <person name="Kumar R."/>
            <person name="Pandey M."/>
            <person name="Agarwal S."/>
            <person name="Srivastava S."/>
            <person name="Singh M."/>
            <person name="Iquebal M.A."/>
            <person name="Jaiswal S."/>
            <person name="Angadi U.B."/>
            <person name="Kumar N."/>
            <person name="Raza M."/>
            <person name="Shah T.M."/>
            <person name="Rai A."/>
            <person name="Jena J.K."/>
        </authorList>
    </citation>
    <scope>NUCLEOTIDE SEQUENCE [LARGE SCALE GENOMIC DNA]</scope>
    <source>
        <strain evidence="1">DASCIFA01</strain>
        <tissue evidence="1">Testis</tissue>
    </source>
</reference>